<reference evidence="11 12" key="1">
    <citation type="submission" date="2013-12" db="EMBL/GenBank/DDBJ databases">
        <title>Draft genome of the parsitic nematode Ancylostoma duodenale.</title>
        <authorList>
            <person name="Mitreva M."/>
        </authorList>
    </citation>
    <scope>NUCLEOTIDE SEQUENCE [LARGE SCALE GENOMIC DNA]</scope>
    <source>
        <strain evidence="11 12">Zhejiang</strain>
    </source>
</reference>
<dbReference type="AlphaFoldDB" id="A0A0C2GFF9"/>
<comment type="caution">
    <text evidence="10">Lacks conserved residue(s) required for the propagation of feature annotation.</text>
</comment>
<name>A0A0C2GFF9_9BILA</name>
<evidence type="ECO:0000256" key="10">
    <source>
        <dbReference type="PROSITE-ProRule" id="PRU00124"/>
    </source>
</evidence>
<comment type="subcellular location">
    <subcellularLocation>
        <location evidence="2">Endomembrane system</location>
    </subcellularLocation>
    <subcellularLocation>
        <location evidence="1">Membrane</location>
        <topology evidence="1">Single-pass membrane protein</topology>
    </subcellularLocation>
</comment>
<keyword evidence="5" id="KW-1133">Transmembrane helix</keyword>
<dbReference type="SUPFAM" id="SSF57424">
    <property type="entry name" value="LDL receptor-like module"/>
    <property type="match status" value="2"/>
</dbReference>
<dbReference type="InterPro" id="IPR051221">
    <property type="entry name" value="LDLR-related"/>
</dbReference>
<dbReference type="PROSITE" id="PS01209">
    <property type="entry name" value="LDLRA_1"/>
    <property type="match status" value="1"/>
</dbReference>
<evidence type="ECO:0000256" key="6">
    <source>
        <dbReference type="ARBA" id="ARBA00023136"/>
    </source>
</evidence>
<keyword evidence="4" id="KW-0677">Repeat</keyword>
<dbReference type="CDD" id="cd00112">
    <property type="entry name" value="LDLa"/>
    <property type="match status" value="1"/>
</dbReference>
<keyword evidence="12" id="KW-1185">Reference proteome</keyword>
<dbReference type="InterPro" id="IPR002172">
    <property type="entry name" value="LDrepeatLR_classA_rpt"/>
</dbReference>
<sequence>MKDAIYAALPAQRQTRRNCVKKNRDMWKRRCSLKNALDGRFMCDGNIDCGDHSDEDATLCLKQPGKINSAHFRYGIRTRKCPSTWFFCVDASNCIAPRYVCDNRKDCRDGSDEAEFCHGLNGLKRNASDKIVY</sequence>
<evidence type="ECO:0000256" key="9">
    <source>
        <dbReference type="ARBA" id="ARBA00023180"/>
    </source>
</evidence>
<feature type="non-terminal residue" evidence="11">
    <location>
        <position position="1"/>
    </location>
</feature>
<keyword evidence="7" id="KW-1015">Disulfide bond</keyword>
<dbReference type="InterPro" id="IPR036055">
    <property type="entry name" value="LDL_receptor-like_sf"/>
</dbReference>
<dbReference type="PANTHER" id="PTHR22722">
    <property type="entry name" value="LOW-DENSITY LIPOPROTEIN RECEPTOR-RELATED PROTEIN 2-RELATED"/>
    <property type="match status" value="1"/>
</dbReference>
<dbReference type="PANTHER" id="PTHR22722:SF14">
    <property type="entry name" value="MEGALIN, ISOFORM A"/>
    <property type="match status" value="1"/>
</dbReference>
<evidence type="ECO:0000313" key="12">
    <source>
        <dbReference type="Proteomes" id="UP000054047"/>
    </source>
</evidence>
<organism evidence="11 12">
    <name type="scientific">Ancylostoma duodenale</name>
    <dbReference type="NCBI Taxonomy" id="51022"/>
    <lineage>
        <taxon>Eukaryota</taxon>
        <taxon>Metazoa</taxon>
        <taxon>Ecdysozoa</taxon>
        <taxon>Nematoda</taxon>
        <taxon>Chromadorea</taxon>
        <taxon>Rhabditida</taxon>
        <taxon>Rhabditina</taxon>
        <taxon>Rhabditomorpha</taxon>
        <taxon>Strongyloidea</taxon>
        <taxon>Ancylostomatidae</taxon>
        <taxon>Ancylostomatinae</taxon>
        <taxon>Ancylostoma</taxon>
    </lineage>
</organism>
<gene>
    <name evidence="11" type="ORF">ANCDUO_12155</name>
</gene>
<evidence type="ECO:0000256" key="8">
    <source>
        <dbReference type="ARBA" id="ARBA00023170"/>
    </source>
</evidence>
<accession>A0A0C2GFF9</accession>
<dbReference type="GO" id="GO:0006898">
    <property type="term" value="P:receptor-mediated endocytosis"/>
    <property type="evidence" value="ECO:0007669"/>
    <property type="project" value="TreeGrafter"/>
</dbReference>
<dbReference type="GO" id="GO:0016324">
    <property type="term" value="C:apical plasma membrane"/>
    <property type="evidence" value="ECO:0007669"/>
    <property type="project" value="TreeGrafter"/>
</dbReference>
<evidence type="ECO:0000256" key="1">
    <source>
        <dbReference type="ARBA" id="ARBA00004167"/>
    </source>
</evidence>
<dbReference type="GO" id="GO:0043235">
    <property type="term" value="C:receptor complex"/>
    <property type="evidence" value="ECO:0007669"/>
    <property type="project" value="TreeGrafter"/>
</dbReference>
<dbReference type="InterPro" id="IPR023415">
    <property type="entry name" value="LDLR_class-A_CS"/>
</dbReference>
<evidence type="ECO:0000256" key="4">
    <source>
        <dbReference type="ARBA" id="ARBA00022737"/>
    </source>
</evidence>
<keyword evidence="6" id="KW-0472">Membrane</keyword>
<dbReference type="GO" id="GO:0012505">
    <property type="term" value="C:endomembrane system"/>
    <property type="evidence" value="ECO:0007669"/>
    <property type="project" value="UniProtKB-SubCell"/>
</dbReference>
<dbReference type="Gene3D" id="2.40.128.620">
    <property type="match status" value="1"/>
</dbReference>
<dbReference type="PRINTS" id="PR00261">
    <property type="entry name" value="LDLRECEPTOR"/>
</dbReference>
<evidence type="ECO:0000256" key="7">
    <source>
        <dbReference type="ARBA" id="ARBA00023157"/>
    </source>
</evidence>
<dbReference type="SMART" id="SM00192">
    <property type="entry name" value="LDLa"/>
    <property type="match status" value="2"/>
</dbReference>
<keyword evidence="3" id="KW-0812">Transmembrane</keyword>
<dbReference type="Proteomes" id="UP000054047">
    <property type="component" value="Unassembled WGS sequence"/>
</dbReference>
<evidence type="ECO:0000256" key="5">
    <source>
        <dbReference type="ARBA" id="ARBA00022989"/>
    </source>
</evidence>
<evidence type="ECO:0000256" key="3">
    <source>
        <dbReference type="ARBA" id="ARBA00022692"/>
    </source>
</evidence>
<evidence type="ECO:0000313" key="11">
    <source>
        <dbReference type="EMBL" id="KIH57649.1"/>
    </source>
</evidence>
<evidence type="ECO:0000256" key="2">
    <source>
        <dbReference type="ARBA" id="ARBA00004308"/>
    </source>
</evidence>
<dbReference type="Pfam" id="PF00057">
    <property type="entry name" value="Ldl_recept_a"/>
    <property type="match status" value="1"/>
</dbReference>
<dbReference type="EMBL" id="KN734106">
    <property type="protein sequence ID" value="KIH57649.1"/>
    <property type="molecule type" value="Genomic_DNA"/>
</dbReference>
<keyword evidence="9" id="KW-0325">Glycoprotein</keyword>
<proteinExistence type="predicted"/>
<keyword evidence="11" id="KW-0449">Lipoprotein</keyword>
<dbReference type="Gene3D" id="4.10.400.10">
    <property type="entry name" value="Low-density Lipoprotein Receptor"/>
    <property type="match status" value="1"/>
</dbReference>
<dbReference type="PROSITE" id="PS50068">
    <property type="entry name" value="LDLRA_2"/>
    <property type="match status" value="1"/>
</dbReference>
<protein>
    <submittedName>
        <fullName evidence="11">Low-density lipoprotein receptor domain class A</fullName>
    </submittedName>
</protein>
<dbReference type="OrthoDB" id="10013209at2759"/>
<keyword evidence="8 11" id="KW-0675">Receptor</keyword>
<dbReference type="GO" id="GO:0042562">
    <property type="term" value="F:hormone binding"/>
    <property type="evidence" value="ECO:0007669"/>
    <property type="project" value="TreeGrafter"/>
</dbReference>